<comment type="similarity">
    <text evidence="1">Belongs to the thioesterase PaaI family.</text>
</comment>
<accession>A0A4R2EN32</accession>
<dbReference type="CDD" id="cd03443">
    <property type="entry name" value="PaaI_thioesterase"/>
    <property type="match status" value="1"/>
</dbReference>
<dbReference type="NCBIfam" id="TIGR00369">
    <property type="entry name" value="unchar_dom_1"/>
    <property type="match status" value="1"/>
</dbReference>
<dbReference type="OrthoDB" id="9798208at2"/>
<dbReference type="Proteomes" id="UP000294830">
    <property type="component" value="Unassembled WGS sequence"/>
</dbReference>
<evidence type="ECO:0000259" key="3">
    <source>
        <dbReference type="Pfam" id="PF03061"/>
    </source>
</evidence>
<proteinExistence type="inferred from homology"/>
<gene>
    <name evidence="4" type="ORF">CLV25_10343</name>
</gene>
<dbReference type="Pfam" id="PF03061">
    <property type="entry name" value="4HBT"/>
    <property type="match status" value="1"/>
</dbReference>
<dbReference type="InterPro" id="IPR003736">
    <property type="entry name" value="PAAI_dom"/>
</dbReference>
<organism evidence="4 5">
    <name type="scientific">Acetobacteroides hydrogenigenes</name>
    <dbReference type="NCBI Taxonomy" id="979970"/>
    <lineage>
        <taxon>Bacteria</taxon>
        <taxon>Pseudomonadati</taxon>
        <taxon>Bacteroidota</taxon>
        <taxon>Bacteroidia</taxon>
        <taxon>Bacteroidales</taxon>
        <taxon>Rikenellaceae</taxon>
        <taxon>Acetobacteroides</taxon>
    </lineage>
</organism>
<dbReference type="GO" id="GO:0061522">
    <property type="term" value="F:1,4-dihydroxy-2-naphthoyl-CoA thioesterase activity"/>
    <property type="evidence" value="ECO:0007669"/>
    <property type="project" value="TreeGrafter"/>
</dbReference>
<keyword evidence="2" id="KW-0378">Hydrolase</keyword>
<evidence type="ECO:0000256" key="2">
    <source>
        <dbReference type="ARBA" id="ARBA00022801"/>
    </source>
</evidence>
<sequence>MDMKSISIDSSLEEINESFKGTLMENLGIVITKIGKGRVEATMPVDHRTVQPVGILHGGATIALAETIAGHGSFLLIDTATHDVRGMQLSTSHISGARDGEVKGVGTIIHQGSSTHLWNVDVFQGERLISSIRVTNMIIERR</sequence>
<feature type="domain" description="Thioesterase" evidence="3">
    <location>
        <begin position="54"/>
        <end position="127"/>
    </location>
</feature>
<dbReference type="InterPro" id="IPR006683">
    <property type="entry name" value="Thioestr_dom"/>
</dbReference>
<evidence type="ECO:0000313" key="5">
    <source>
        <dbReference type="Proteomes" id="UP000294830"/>
    </source>
</evidence>
<keyword evidence="5" id="KW-1185">Reference proteome</keyword>
<dbReference type="SUPFAM" id="SSF54637">
    <property type="entry name" value="Thioesterase/thiol ester dehydrase-isomerase"/>
    <property type="match status" value="1"/>
</dbReference>
<dbReference type="AlphaFoldDB" id="A0A4R2EN32"/>
<evidence type="ECO:0000256" key="1">
    <source>
        <dbReference type="ARBA" id="ARBA00008324"/>
    </source>
</evidence>
<dbReference type="Gene3D" id="3.10.129.10">
    <property type="entry name" value="Hotdog Thioesterase"/>
    <property type="match status" value="1"/>
</dbReference>
<dbReference type="PANTHER" id="PTHR43240:SF5">
    <property type="entry name" value="1,4-DIHYDROXY-2-NAPHTHOYL-COA THIOESTERASE 1"/>
    <property type="match status" value="1"/>
</dbReference>
<comment type="caution">
    <text evidence="4">The sequence shown here is derived from an EMBL/GenBank/DDBJ whole genome shotgun (WGS) entry which is preliminary data.</text>
</comment>
<dbReference type="PANTHER" id="PTHR43240">
    <property type="entry name" value="1,4-DIHYDROXY-2-NAPHTHOYL-COA THIOESTERASE 1"/>
    <property type="match status" value="1"/>
</dbReference>
<protein>
    <submittedName>
        <fullName evidence="4">Uncharacterized protein (TIGR00369 family)</fullName>
    </submittedName>
</protein>
<dbReference type="InterPro" id="IPR029069">
    <property type="entry name" value="HotDog_dom_sf"/>
</dbReference>
<name>A0A4R2EN32_9BACT</name>
<dbReference type="EMBL" id="SLWB01000003">
    <property type="protein sequence ID" value="TCN70528.1"/>
    <property type="molecule type" value="Genomic_DNA"/>
</dbReference>
<evidence type="ECO:0000313" key="4">
    <source>
        <dbReference type="EMBL" id="TCN70528.1"/>
    </source>
</evidence>
<dbReference type="GO" id="GO:0005829">
    <property type="term" value="C:cytosol"/>
    <property type="evidence" value="ECO:0007669"/>
    <property type="project" value="TreeGrafter"/>
</dbReference>
<reference evidence="4 5" key="1">
    <citation type="submission" date="2019-03" db="EMBL/GenBank/DDBJ databases">
        <title>Genomic Encyclopedia of Archaeal and Bacterial Type Strains, Phase II (KMG-II): from individual species to whole genera.</title>
        <authorList>
            <person name="Goeker M."/>
        </authorList>
    </citation>
    <scope>NUCLEOTIDE SEQUENCE [LARGE SCALE GENOMIC DNA]</scope>
    <source>
        <strain evidence="4 5">RL-C</strain>
    </source>
</reference>